<evidence type="ECO:0000313" key="1">
    <source>
        <dbReference type="EMBL" id="QHU20655.1"/>
    </source>
</evidence>
<proteinExistence type="predicted"/>
<evidence type="ECO:0008006" key="2">
    <source>
        <dbReference type="Google" id="ProtNLM"/>
    </source>
</evidence>
<organism evidence="1">
    <name type="scientific">viral metagenome</name>
    <dbReference type="NCBI Taxonomy" id="1070528"/>
    <lineage>
        <taxon>unclassified sequences</taxon>
        <taxon>metagenomes</taxon>
        <taxon>organismal metagenomes</taxon>
    </lineage>
</organism>
<sequence length="252" mass="28939">MSNELITLTFGDMAENHKGMEQIGQLVPVGQGFQLEDLQTIETFMTELECPCELIDLSQGAETDLGAYLLVIRGAVNYFLNDQLTLFEEQKRLVYDKHAFMYGRVVNKHARWNLCFDEESREPDYENKMGRIVGYDEVPLMKLLLDQIAALHPKGENLKVESNYYYDTRKCGIGFHGDSERRKVVGVRIGHSSMPMHYQWFYKGDAIGERIVVPLHPGDMYIMSEKAVGTDWKMRNIPTLRHATGCDKFTTI</sequence>
<accession>A0A6C0KRM0</accession>
<dbReference type="AlphaFoldDB" id="A0A6C0KRM0"/>
<reference evidence="1" key="1">
    <citation type="journal article" date="2020" name="Nature">
        <title>Giant virus diversity and host interactions through global metagenomics.</title>
        <authorList>
            <person name="Schulz F."/>
            <person name="Roux S."/>
            <person name="Paez-Espino D."/>
            <person name="Jungbluth S."/>
            <person name="Walsh D.A."/>
            <person name="Denef V.J."/>
            <person name="McMahon K.D."/>
            <person name="Konstantinidis K.T."/>
            <person name="Eloe-Fadrosh E.A."/>
            <person name="Kyrpides N.C."/>
            <person name="Woyke T."/>
        </authorList>
    </citation>
    <scope>NUCLEOTIDE SEQUENCE</scope>
    <source>
        <strain evidence="1">GVMAG-S-3300013093-109</strain>
    </source>
</reference>
<protein>
    <recommendedName>
        <fullName evidence="2">Alpha-ketoglutarate-dependent dioxygenase AlkB-like domain-containing protein</fullName>
    </recommendedName>
</protein>
<dbReference type="EMBL" id="MN740970">
    <property type="protein sequence ID" value="QHU20655.1"/>
    <property type="molecule type" value="Genomic_DNA"/>
</dbReference>
<name>A0A6C0KRM0_9ZZZZ</name>